<organism evidence="2 3">
    <name type="scientific">Petrolisthes manimaculis</name>
    <dbReference type="NCBI Taxonomy" id="1843537"/>
    <lineage>
        <taxon>Eukaryota</taxon>
        <taxon>Metazoa</taxon>
        <taxon>Ecdysozoa</taxon>
        <taxon>Arthropoda</taxon>
        <taxon>Crustacea</taxon>
        <taxon>Multicrustacea</taxon>
        <taxon>Malacostraca</taxon>
        <taxon>Eumalacostraca</taxon>
        <taxon>Eucarida</taxon>
        <taxon>Decapoda</taxon>
        <taxon>Pleocyemata</taxon>
        <taxon>Anomura</taxon>
        <taxon>Galatheoidea</taxon>
        <taxon>Porcellanidae</taxon>
        <taxon>Petrolisthes</taxon>
    </lineage>
</organism>
<evidence type="ECO:0000313" key="2">
    <source>
        <dbReference type="EMBL" id="KAK4322972.1"/>
    </source>
</evidence>
<dbReference type="EMBL" id="JAWZYT010000483">
    <property type="protein sequence ID" value="KAK4322972.1"/>
    <property type="molecule type" value="Genomic_DNA"/>
</dbReference>
<proteinExistence type="predicted"/>
<dbReference type="Proteomes" id="UP001292094">
    <property type="component" value="Unassembled WGS sequence"/>
</dbReference>
<accession>A0AAE1QCW2</accession>
<dbReference type="InterPro" id="IPR016024">
    <property type="entry name" value="ARM-type_fold"/>
</dbReference>
<feature type="compositionally biased region" description="Basic and acidic residues" evidence="1">
    <location>
        <begin position="884"/>
        <end position="903"/>
    </location>
</feature>
<gene>
    <name evidence="2" type="ORF">Pmani_006296</name>
</gene>
<evidence type="ECO:0000313" key="3">
    <source>
        <dbReference type="Proteomes" id="UP001292094"/>
    </source>
</evidence>
<protein>
    <submittedName>
        <fullName evidence="2">Uncharacterized protein</fullName>
    </submittedName>
</protein>
<name>A0AAE1QCW2_9EUCA</name>
<keyword evidence="3" id="KW-1185">Reference proteome</keyword>
<dbReference type="AlphaFoldDB" id="A0AAE1QCW2"/>
<sequence>MASQDYEDKEEDVMKLLGEVAGWSVEETIQQLPIIIPQLIISFSGIPRRHSVGIGAKCSSPPAQTGVHATRFAFGSFLPHMEVGQTAFHLFNAAFPFLNTSIDDLLQDIDREKESMDKVSELLQQCILVVECCAVGLQFLLQVERVAVEDIRGVPEAVLHVLTSTLQHCCHSEKHMKQMPKTMEGLRESLSSLFSQAVELSLHLASLLPNLTFDTLSHLDTSTLVTVCQEVPCLSVSLSEACEVRGSVLLWRGFSSLVHRHHTTLVTLLDPAPPLAALVAEVRSSLLLIPSLANAEGEALEEKDRKVLQRVGKMATFCVKVVVGLCERFRGYLQGAHHTLISLLRLLYRFRCSGLGVQGSGQRVEEVTETGRQVALGIEPLLDHLREDHEFVKMVLAVGRKDTNPDKETTEEEEGECEPEVEDGWTSHLLLLLALPLPSSPTTALCLNTVIARVFQCLPKCHSSLSLPCQLEGVMCGGRAVGQSSLYQHVLVRVCAAAATIQPNQFHQVEDTLLSALISPHPWTSLLAADLWCFITRYGSSEVCLNHCCVLVEVLHHTASTSPQHLAVTALLARLTTKLTPQHRQHISHTLSTSTAASQLVLARLEAEQDTADGVARSFVEECTCKMELILSRSATGQVVFSLIKDLQEASPILAIYIRHKNTTSDPTLAKFAHTLVELWSRVPISHTGSTVMKALVWSLLQATIPLLYCLSNIQLLQVLSKLREIVQCGEFGASVGTGVCELVAALGTVSLLPTTPNLSHILSLIAGVVTELLESANPLVYQAALDAFVAFGCHTQHEDVLVGGLGGCREEVQARVTAYLQREPQAAPQSWSSLLHTQDNKHNTAKNFKNIDDKGMISHISNHPSKTVQGLSEDIAGESKRELTKITEEPGEKLAKRRREYEENLSPDNSSPDNFGTLLNSLKQCHNVMKSLKEDFCTLREGDAADEIERRRREVRSVLVEMLSLLDTETL</sequence>
<comment type="caution">
    <text evidence="2">The sequence shown here is derived from an EMBL/GenBank/DDBJ whole genome shotgun (WGS) entry which is preliminary data.</text>
</comment>
<dbReference type="PANTHER" id="PTHR16071:SF2">
    <property type="entry name" value="FIGNL1-INTERACTING REGULATOR OF RECOMBINATION AND MITOSIS"/>
    <property type="match status" value="1"/>
</dbReference>
<reference evidence="2" key="1">
    <citation type="submission" date="2023-11" db="EMBL/GenBank/DDBJ databases">
        <title>Genome assemblies of two species of porcelain crab, Petrolisthes cinctipes and Petrolisthes manimaculis (Anomura: Porcellanidae).</title>
        <authorList>
            <person name="Angst P."/>
        </authorList>
    </citation>
    <scope>NUCLEOTIDE SEQUENCE</scope>
    <source>
        <strain evidence="2">PB745_02</strain>
        <tissue evidence="2">Gill</tissue>
    </source>
</reference>
<dbReference type="Pfam" id="PF14868">
    <property type="entry name" value="DUF4487"/>
    <property type="match status" value="1"/>
</dbReference>
<dbReference type="PANTHER" id="PTHR16071">
    <property type="entry name" value="CHROMOSOME 1 OPEN READING FRAME 112"/>
    <property type="match status" value="1"/>
</dbReference>
<dbReference type="InterPro" id="IPR027902">
    <property type="entry name" value="DUF4487"/>
</dbReference>
<dbReference type="SUPFAM" id="SSF48371">
    <property type="entry name" value="ARM repeat"/>
    <property type="match status" value="1"/>
</dbReference>
<feature type="region of interest" description="Disordered" evidence="1">
    <location>
        <begin position="884"/>
        <end position="915"/>
    </location>
</feature>
<evidence type="ECO:0000256" key="1">
    <source>
        <dbReference type="SAM" id="MobiDB-lite"/>
    </source>
</evidence>